<accession>A0A383VR70</accession>
<sequence>MQQALPEELRWHRVEWQPSPEPQRHQPKGPAPVKMRSTRDLHEWQPSPEPLDTLQGIFSEQPDKYHQHVLKLSQLVANQAAPPAKRPRPSDNEEYAGLNLTNLEQQGIYLHAV</sequence>
<feature type="region of interest" description="Disordered" evidence="1">
    <location>
        <begin position="1"/>
        <end position="52"/>
    </location>
</feature>
<gene>
    <name evidence="2" type="ORF">BQ4739_LOCUS7649</name>
</gene>
<proteinExistence type="predicted"/>
<name>A0A383VR70_TETOB</name>
<protein>
    <submittedName>
        <fullName evidence="2">Uncharacterized protein</fullName>
    </submittedName>
</protein>
<reference evidence="2 3" key="1">
    <citation type="submission" date="2016-10" db="EMBL/GenBank/DDBJ databases">
        <authorList>
            <person name="Cai Z."/>
        </authorList>
    </citation>
    <scope>NUCLEOTIDE SEQUENCE [LARGE SCALE GENOMIC DNA]</scope>
</reference>
<dbReference type="Proteomes" id="UP000256970">
    <property type="component" value="Unassembled WGS sequence"/>
</dbReference>
<dbReference type="EMBL" id="FNXT01000779">
    <property type="protein sequence ID" value="SZX67234.1"/>
    <property type="molecule type" value="Genomic_DNA"/>
</dbReference>
<keyword evidence="3" id="KW-1185">Reference proteome</keyword>
<evidence type="ECO:0000313" key="2">
    <source>
        <dbReference type="EMBL" id="SZX67234.1"/>
    </source>
</evidence>
<evidence type="ECO:0000313" key="3">
    <source>
        <dbReference type="Proteomes" id="UP000256970"/>
    </source>
</evidence>
<organism evidence="2 3">
    <name type="scientific">Tetradesmus obliquus</name>
    <name type="common">Green alga</name>
    <name type="synonym">Acutodesmus obliquus</name>
    <dbReference type="NCBI Taxonomy" id="3088"/>
    <lineage>
        <taxon>Eukaryota</taxon>
        <taxon>Viridiplantae</taxon>
        <taxon>Chlorophyta</taxon>
        <taxon>core chlorophytes</taxon>
        <taxon>Chlorophyceae</taxon>
        <taxon>CS clade</taxon>
        <taxon>Sphaeropleales</taxon>
        <taxon>Scenedesmaceae</taxon>
        <taxon>Tetradesmus</taxon>
    </lineage>
</organism>
<evidence type="ECO:0000256" key="1">
    <source>
        <dbReference type="SAM" id="MobiDB-lite"/>
    </source>
</evidence>
<dbReference type="AlphaFoldDB" id="A0A383VR70"/>